<sequence length="448" mass="50089">MKVTIENSTTVKPIYDPSPPPPSTAYIPLSAFDKVAYDAHVAIIYAYRPPAMPTATLKLGLQRVLAVYREWAGRLGMNHKGETVVLLNDQGVRFVEASMDSRLDQTLTLLKPSQALQSLYPSLKGIEELLQVQVTRFACGSMVIGFTAHHSVADGQATSSFLVAWGRVCRGLDIGPLPLHDRISYFIPRDPPKIEFDHFGAEYTSKKIVEDEASRFNNVALDDIVVHKVHFSADFLTKLKARASISCPPSDITNNNKRATYSTFECVIAHLWRAITKARSVSAYETTHLKISVNGRSRMNPRVPNQYFGNLVLWAVPSAKVKDLLREPVSHAAKLIHEAIAKVNDSYFRSFIDFTTSKVKHDPDIVTTASVEKPALCPDIEVDSWLRLPFCDLDFGCGSPYMFMPMYYPTEGNIFLLPSYIGDGSINAFVPVFKDQLDTFRQNCYILD</sequence>
<comment type="caution">
    <text evidence="4">The sequence shown here is derived from an EMBL/GenBank/DDBJ whole genome shotgun (WGS) entry which is preliminary data.</text>
</comment>
<dbReference type="GO" id="GO:0016747">
    <property type="term" value="F:acyltransferase activity, transferring groups other than amino-acyl groups"/>
    <property type="evidence" value="ECO:0007669"/>
    <property type="project" value="TreeGrafter"/>
</dbReference>
<keyword evidence="2" id="KW-0808">Transferase</keyword>
<name>A0A218WNZ2_PUNGR</name>
<evidence type="ECO:0000256" key="2">
    <source>
        <dbReference type="ARBA" id="ARBA00022679"/>
    </source>
</evidence>
<dbReference type="FunFam" id="3.30.559.10:FF:000008">
    <property type="entry name" value="Tryptamine hydroxycinnamoyl transferase"/>
    <property type="match status" value="1"/>
</dbReference>
<dbReference type="GeneID" id="116198741"/>
<evidence type="ECO:0000313" key="6">
    <source>
        <dbReference type="Proteomes" id="UP000197138"/>
    </source>
</evidence>
<comment type="similarity">
    <text evidence="1">Belongs to the plant acyltransferase family.</text>
</comment>
<reference evidence="6" key="1">
    <citation type="journal article" date="2017" name="Plant J.">
        <title>The pomegranate (Punica granatum L.) genome and the genomics of punicalagin biosynthesis.</title>
        <authorList>
            <person name="Qin G."/>
            <person name="Xu C."/>
            <person name="Ming R."/>
            <person name="Tang H."/>
            <person name="Guyot R."/>
            <person name="Kramer E.M."/>
            <person name="Hu Y."/>
            <person name="Yi X."/>
            <person name="Qi Y."/>
            <person name="Xu X."/>
            <person name="Gao Z."/>
            <person name="Pan H."/>
            <person name="Jian J."/>
            <person name="Tian Y."/>
            <person name="Yue Z."/>
            <person name="Xu Y."/>
        </authorList>
    </citation>
    <scope>NUCLEOTIDE SEQUENCE [LARGE SCALE GENOMIC DNA]</scope>
    <source>
        <strain evidence="6">cv. Dabenzi</strain>
    </source>
</reference>
<organism evidence="4 6">
    <name type="scientific">Punica granatum</name>
    <name type="common">Pomegranate</name>
    <dbReference type="NCBI Taxonomy" id="22663"/>
    <lineage>
        <taxon>Eukaryota</taxon>
        <taxon>Viridiplantae</taxon>
        <taxon>Streptophyta</taxon>
        <taxon>Embryophyta</taxon>
        <taxon>Tracheophyta</taxon>
        <taxon>Spermatophyta</taxon>
        <taxon>Magnoliopsida</taxon>
        <taxon>eudicotyledons</taxon>
        <taxon>Gunneridae</taxon>
        <taxon>Pentapetalae</taxon>
        <taxon>rosids</taxon>
        <taxon>malvids</taxon>
        <taxon>Myrtales</taxon>
        <taxon>Lythraceae</taxon>
        <taxon>Punica</taxon>
    </lineage>
</organism>
<dbReference type="EMBL" id="MTKT01003950">
    <property type="protein sequence ID" value="OWM73712.1"/>
    <property type="molecule type" value="Genomic_DNA"/>
</dbReference>
<evidence type="ECO:0000313" key="7">
    <source>
        <dbReference type="Proteomes" id="UP000233551"/>
    </source>
</evidence>
<dbReference type="OrthoDB" id="671439at2759"/>
<accession>A0A218WNZ2</accession>
<dbReference type="Proteomes" id="UP000197138">
    <property type="component" value="Unassembled WGS sequence"/>
</dbReference>
<dbReference type="InterPro" id="IPR023213">
    <property type="entry name" value="CAT-like_dom_sf"/>
</dbReference>
<dbReference type="Gene3D" id="3.30.559.10">
    <property type="entry name" value="Chloramphenicol acetyltransferase-like domain"/>
    <property type="match status" value="2"/>
</dbReference>
<dbReference type="AlphaFoldDB" id="A0A218WNZ2"/>
<evidence type="ECO:0000313" key="4">
    <source>
        <dbReference type="EMBL" id="OWM73712.1"/>
    </source>
</evidence>
<keyword evidence="3" id="KW-0012">Acyltransferase</keyword>
<dbReference type="PANTHER" id="PTHR31642">
    <property type="entry name" value="TRICHOTHECENE 3-O-ACETYLTRANSFERASE"/>
    <property type="match status" value="1"/>
</dbReference>
<dbReference type="PANTHER" id="PTHR31642:SF13">
    <property type="entry name" value="AGMATINE HYDROXYCINNAMOYLTRANSFERASE 1"/>
    <property type="match status" value="1"/>
</dbReference>
<reference evidence="5 7" key="3">
    <citation type="submission" date="2017-11" db="EMBL/GenBank/DDBJ databases">
        <title>De-novo sequencing of pomegranate (Punica granatum L.) genome.</title>
        <authorList>
            <person name="Akparov Z."/>
            <person name="Amiraslanov A."/>
            <person name="Hajiyeva S."/>
            <person name="Abbasov M."/>
            <person name="Kaur K."/>
            <person name="Hamwieh A."/>
            <person name="Solovyev V."/>
            <person name="Salamov A."/>
            <person name="Braich B."/>
            <person name="Kosarev P."/>
            <person name="Mahmoud A."/>
            <person name="Hajiyev E."/>
            <person name="Babayeva S."/>
            <person name="Izzatullayeva V."/>
            <person name="Mammadov A."/>
            <person name="Mammadov A."/>
            <person name="Sharifova S."/>
            <person name="Ojaghi J."/>
            <person name="Eynullazada K."/>
            <person name="Bayramov B."/>
            <person name="Abdulazimova A."/>
            <person name="Shahmuradov I."/>
        </authorList>
    </citation>
    <scope>NUCLEOTIDE SEQUENCE [LARGE SCALE GENOMIC DNA]</scope>
    <source>
        <strain evidence="5">AG2017</strain>
        <strain evidence="7">cv. AG2017</strain>
        <tissue evidence="5">Leaf</tissue>
    </source>
</reference>
<protein>
    <submittedName>
        <fullName evidence="4">Uncharacterized protein</fullName>
    </submittedName>
</protein>
<reference evidence="4" key="2">
    <citation type="submission" date="2017-06" db="EMBL/GenBank/DDBJ databases">
        <title>The pomegranate genome and the genomics of punicalagin biosynthesis.</title>
        <authorList>
            <person name="Xu C."/>
        </authorList>
    </citation>
    <scope>NUCLEOTIDE SEQUENCE [LARGE SCALE GENOMIC DNA]</scope>
    <source>
        <tissue evidence="4">Fresh leaf</tissue>
    </source>
</reference>
<dbReference type="EMBL" id="PGOL01000696">
    <property type="protein sequence ID" value="PKI66035.1"/>
    <property type="molecule type" value="Genomic_DNA"/>
</dbReference>
<evidence type="ECO:0000256" key="1">
    <source>
        <dbReference type="ARBA" id="ARBA00009861"/>
    </source>
</evidence>
<evidence type="ECO:0000313" key="5">
    <source>
        <dbReference type="EMBL" id="PKI66035.1"/>
    </source>
</evidence>
<dbReference type="STRING" id="22663.A0A218WNZ2"/>
<keyword evidence="7" id="KW-1185">Reference proteome</keyword>
<dbReference type="Pfam" id="PF02458">
    <property type="entry name" value="Transferase"/>
    <property type="match status" value="1"/>
</dbReference>
<dbReference type="Proteomes" id="UP000233551">
    <property type="component" value="Unassembled WGS sequence"/>
</dbReference>
<evidence type="ECO:0000256" key="3">
    <source>
        <dbReference type="ARBA" id="ARBA00023315"/>
    </source>
</evidence>
<dbReference type="InterPro" id="IPR050317">
    <property type="entry name" value="Plant_Fungal_Acyltransferase"/>
</dbReference>
<proteinExistence type="inferred from homology"/>
<gene>
    <name evidence="4" type="ORF">CDL15_Pgr026816</name>
    <name evidence="5" type="ORF">CRG98_013530</name>
</gene>